<feature type="region of interest" description="Disordered" evidence="1">
    <location>
        <begin position="1"/>
        <end position="20"/>
    </location>
</feature>
<dbReference type="RefSeq" id="WP_307477349.1">
    <property type="nucleotide sequence ID" value="NZ_JAUSUB010000019.1"/>
</dbReference>
<dbReference type="PANTHER" id="PTHR43861:SF1">
    <property type="entry name" value="TRANS-ACONITATE 2-METHYLTRANSFERASE"/>
    <property type="match status" value="1"/>
</dbReference>
<protein>
    <submittedName>
        <fullName evidence="3">Ubiquinone/menaquinone biosynthesis C-methylase UbiE</fullName>
    </submittedName>
</protein>
<evidence type="ECO:0000259" key="2">
    <source>
        <dbReference type="Pfam" id="PF08241"/>
    </source>
</evidence>
<keyword evidence="3" id="KW-0830">Ubiquinone</keyword>
<accession>A0ABU0AL88</accession>
<dbReference type="PANTHER" id="PTHR43861">
    <property type="entry name" value="TRANS-ACONITATE 2-METHYLTRANSFERASE-RELATED"/>
    <property type="match status" value="1"/>
</dbReference>
<feature type="domain" description="Methyltransferase type 11" evidence="2">
    <location>
        <begin position="53"/>
        <end position="144"/>
    </location>
</feature>
<organism evidence="3 4">
    <name type="scientific">Cytobacillus purgationiresistens</name>
    <dbReference type="NCBI Taxonomy" id="863449"/>
    <lineage>
        <taxon>Bacteria</taxon>
        <taxon>Bacillati</taxon>
        <taxon>Bacillota</taxon>
        <taxon>Bacilli</taxon>
        <taxon>Bacillales</taxon>
        <taxon>Bacillaceae</taxon>
        <taxon>Cytobacillus</taxon>
    </lineage>
</organism>
<dbReference type="Gene3D" id="3.40.50.150">
    <property type="entry name" value="Vaccinia Virus protein VP39"/>
    <property type="match status" value="1"/>
</dbReference>
<sequence length="225" mass="25031">MGQFEWAKESEKQWGERADGWNSRSEEMWESGSRKDIAPFFIKHLNDGSKVCDLGCGDGYGSLKLASSGFEVTGIDVAEVMVQKARTVNKGQSATFIKGDIASLPFQDEDFDGILAINSLEWTEKPLLVLEEIKRVLKPGGLACVGILGPTSGPRQNSFPRLYGEEVICNTIMPWEFEALALQMDFNKVDELGVYKKAAEQLSKGALPIELKQALSFMWVFLLRK</sequence>
<dbReference type="Pfam" id="PF08241">
    <property type="entry name" value="Methyltransf_11"/>
    <property type="match status" value="1"/>
</dbReference>
<comment type="caution">
    <text evidence="3">The sequence shown here is derived from an EMBL/GenBank/DDBJ whole genome shotgun (WGS) entry which is preliminary data.</text>
</comment>
<dbReference type="CDD" id="cd02440">
    <property type="entry name" value="AdoMet_MTases"/>
    <property type="match status" value="1"/>
</dbReference>
<dbReference type="Proteomes" id="UP001238088">
    <property type="component" value="Unassembled WGS sequence"/>
</dbReference>
<keyword evidence="4" id="KW-1185">Reference proteome</keyword>
<reference evidence="3 4" key="1">
    <citation type="submission" date="2023-07" db="EMBL/GenBank/DDBJ databases">
        <title>Genomic Encyclopedia of Type Strains, Phase IV (KMG-IV): sequencing the most valuable type-strain genomes for metagenomic binning, comparative biology and taxonomic classification.</title>
        <authorList>
            <person name="Goeker M."/>
        </authorList>
    </citation>
    <scope>NUCLEOTIDE SEQUENCE [LARGE SCALE GENOMIC DNA]</scope>
    <source>
        <strain evidence="3 4">DSM 23494</strain>
    </source>
</reference>
<evidence type="ECO:0000256" key="1">
    <source>
        <dbReference type="SAM" id="MobiDB-lite"/>
    </source>
</evidence>
<dbReference type="InterPro" id="IPR029063">
    <property type="entry name" value="SAM-dependent_MTases_sf"/>
</dbReference>
<dbReference type="SUPFAM" id="SSF53335">
    <property type="entry name" value="S-adenosyl-L-methionine-dependent methyltransferases"/>
    <property type="match status" value="1"/>
</dbReference>
<evidence type="ECO:0000313" key="4">
    <source>
        <dbReference type="Proteomes" id="UP001238088"/>
    </source>
</evidence>
<name>A0ABU0AL88_9BACI</name>
<dbReference type="EMBL" id="JAUSUB010000019">
    <property type="protein sequence ID" value="MDQ0272034.1"/>
    <property type="molecule type" value="Genomic_DNA"/>
</dbReference>
<gene>
    <name evidence="3" type="ORF">J2S17_003926</name>
</gene>
<dbReference type="InterPro" id="IPR013216">
    <property type="entry name" value="Methyltransf_11"/>
</dbReference>
<evidence type="ECO:0000313" key="3">
    <source>
        <dbReference type="EMBL" id="MDQ0272034.1"/>
    </source>
</evidence>
<proteinExistence type="predicted"/>